<sequence>MDIDKRIDAARPYLLSLFRMVVGLLFACHGASTVLGLFGGPDGGRPDTGAWPGWWAGLIQLVCGILVFVGIGESGTRVAAVLGSGSMAYAYFTVHQKHALWPIENGGEPSVMFCWSLLLIAALGPGAWSLGRVTARSLQGGSPRSLAAEEHDRGKDRDRAPELT</sequence>
<feature type="compositionally biased region" description="Basic and acidic residues" evidence="7">
    <location>
        <begin position="147"/>
        <end position="164"/>
    </location>
</feature>
<organism evidence="9 10">
    <name type="scientific">Actinacidiphila epipremni</name>
    <dbReference type="NCBI Taxonomy" id="2053013"/>
    <lineage>
        <taxon>Bacteria</taxon>
        <taxon>Bacillati</taxon>
        <taxon>Actinomycetota</taxon>
        <taxon>Actinomycetes</taxon>
        <taxon>Kitasatosporales</taxon>
        <taxon>Streptomycetaceae</taxon>
        <taxon>Actinacidiphila</taxon>
    </lineage>
</organism>
<evidence type="ECO:0000256" key="7">
    <source>
        <dbReference type="SAM" id="MobiDB-lite"/>
    </source>
</evidence>
<comment type="similarity">
    <text evidence="2">Belongs to the DoxX family.</text>
</comment>
<evidence type="ECO:0000256" key="3">
    <source>
        <dbReference type="ARBA" id="ARBA00022475"/>
    </source>
</evidence>
<gene>
    <name evidence="9" type="ORF">HCN08_14270</name>
</gene>
<feature type="transmembrane region" description="Helical" evidence="8">
    <location>
        <begin position="78"/>
        <end position="94"/>
    </location>
</feature>
<protein>
    <submittedName>
        <fullName evidence="9">DoxX family protein</fullName>
    </submittedName>
</protein>
<dbReference type="EMBL" id="JAATEJ010000009">
    <property type="protein sequence ID" value="NJP44550.1"/>
    <property type="molecule type" value="Genomic_DNA"/>
</dbReference>
<evidence type="ECO:0000256" key="6">
    <source>
        <dbReference type="ARBA" id="ARBA00023136"/>
    </source>
</evidence>
<name>A0ABX0ZNH1_9ACTN</name>
<reference evidence="9 10" key="1">
    <citation type="submission" date="2020-03" db="EMBL/GenBank/DDBJ databases">
        <title>WGS of actinomycetes isolated from Thailand.</title>
        <authorList>
            <person name="Thawai C."/>
        </authorList>
    </citation>
    <scope>NUCLEOTIDE SEQUENCE [LARGE SCALE GENOMIC DNA]</scope>
    <source>
        <strain evidence="9 10">PRB2-1</strain>
    </source>
</reference>
<evidence type="ECO:0000313" key="10">
    <source>
        <dbReference type="Proteomes" id="UP000734511"/>
    </source>
</evidence>
<evidence type="ECO:0000256" key="8">
    <source>
        <dbReference type="SAM" id="Phobius"/>
    </source>
</evidence>
<feature type="transmembrane region" description="Helical" evidence="8">
    <location>
        <begin position="12"/>
        <end position="39"/>
    </location>
</feature>
<keyword evidence="10" id="KW-1185">Reference proteome</keyword>
<feature type="transmembrane region" description="Helical" evidence="8">
    <location>
        <begin position="110"/>
        <end position="130"/>
    </location>
</feature>
<comment type="subcellular location">
    <subcellularLocation>
        <location evidence="1">Cell membrane</location>
        <topology evidence="1">Multi-pass membrane protein</topology>
    </subcellularLocation>
</comment>
<evidence type="ECO:0000256" key="5">
    <source>
        <dbReference type="ARBA" id="ARBA00022989"/>
    </source>
</evidence>
<comment type="caution">
    <text evidence="9">The sequence shown here is derived from an EMBL/GenBank/DDBJ whole genome shotgun (WGS) entry which is preliminary data.</text>
</comment>
<dbReference type="InterPro" id="IPR032808">
    <property type="entry name" value="DoxX"/>
</dbReference>
<evidence type="ECO:0000313" key="9">
    <source>
        <dbReference type="EMBL" id="NJP44550.1"/>
    </source>
</evidence>
<dbReference type="RefSeq" id="WP_167983411.1">
    <property type="nucleotide sequence ID" value="NZ_JAATEJ010000009.1"/>
</dbReference>
<keyword evidence="4 8" id="KW-0812">Transmembrane</keyword>
<keyword evidence="3" id="KW-1003">Cell membrane</keyword>
<dbReference type="Pfam" id="PF07681">
    <property type="entry name" value="DoxX"/>
    <property type="match status" value="1"/>
</dbReference>
<dbReference type="Proteomes" id="UP000734511">
    <property type="component" value="Unassembled WGS sequence"/>
</dbReference>
<feature type="transmembrane region" description="Helical" evidence="8">
    <location>
        <begin position="51"/>
        <end position="71"/>
    </location>
</feature>
<keyword evidence="6 8" id="KW-0472">Membrane</keyword>
<feature type="region of interest" description="Disordered" evidence="7">
    <location>
        <begin position="141"/>
        <end position="164"/>
    </location>
</feature>
<evidence type="ECO:0000256" key="1">
    <source>
        <dbReference type="ARBA" id="ARBA00004651"/>
    </source>
</evidence>
<evidence type="ECO:0000256" key="2">
    <source>
        <dbReference type="ARBA" id="ARBA00006679"/>
    </source>
</evidence>
<proteinExistence type="inferred from homology"/>
<dbReference type="PANTHER" id="PTHR33452">
    <property type="entry name" value="OXIDOREDUCTASE CATD-RELATED"/>
    <property type="match status" value="1"/>
</dbReference>
<accession>A0ABX0ZNH1</accession>
<keyword evidence="5 8" id="KW-1133">Transmembrane helix</keyword>
<dbReference type="InterPro" id="IPR051907">
    <property type="entry name" value="DoxX-like_oxidoreductase"/>
</dbReference>
<evidence type="ECO:0000256" key="4">
    <source>
        <dbReference type="ARBA" id="ARBA00022692"/>
    </source>
</evidence>
<dbReference type="PANTHER" id="PTHR33452:SF4">
    <property type="entry name" value="BLL4328 PROTEIN"/>
    <property type="match status" value="1"/>
</dbReference>